<sequence>MSADHRSPAGRWNRPMDTATDRHVSILAGWGLGLLLPMTVLSYLAHLATERGTQCLMNGVGCSTLPDGALPSLFLLATAAGIAALVWPRAKAPGVRYGALAVQWVGQFVLASLLLSGV</sequence>
<feature type="transmembrane region" description="Helical" evidence="1">
    <location>
        <begin position="24"/>
        <end position="48"/>
    </location>
</feature>
<feature type="transmembrane region" description="Helical" evidence="1">
    <location>
        <begin position="94"/>
        <end position="115"/>
    </location>
</feature>
<keyword evidence="1" id="KW-1133">Transmembrane helix</keyword>
<dbReference type="Proteomes" id="UP000516052">
    <property type="component" value="Chromosome"/>
</dbReference>
<evidence type="ECO:0000256" key="1">
    <source>
        <dbReference type="SAM" id="Phobius"/>
    </source>
</evidence>
<name>A0A7H0ICK7_9ACTN</name>
<keyword evidence="1" id="KW-0812">Transmembrane</keyword>
<feature type="transmembrane region" description="Helical" evidence="1">
    <location>
        <begin position="68"/>
        <end position="87"/>
    </location>
</feature>
<dbReference type="EMBL" id="CP060828">
    <property type="protein sequence ID" value="QNP70523.1"/>
    <property type="molecule type" value="Genomic_DNA"/>
</dbReference>
<proteinExistence type="predicted"/>
<reference evidence="2 3" key="1">
    <citation type="submission" date="2020-08" db="EMBL/GenBank/DDBJ databases">
        <title>A novel species.</title>
        <authorList>
            <person name="Gao J."/>
        </authorList>
    </citation>
    <scope>NUCLEOTIDE SEQUENCE [LARGE SCALE GENOMIC DNA]</scope>
    <source>
        <strain evidence="2 3">CRXT-G-22</strain>
    </source>
</reference>
<evidence type="ECO:0000313" key="2">
    <source>
        <dbReference type="EMBL" id="QNP70523.1"/>
    </source>
</evidence>
<organism evidence="2 3">
    <name type="scientific">Streptomyces roseirectus</name>
    <dbReference type="NCBI Taxonomy" id="2768066"/>
    <lineage>
        <taxon>Bacteria</taxon>
        <taxon>Bacillati</taxon>
        <taxon>Actinomycetota</taxon>
        <taxon>Actinomycetes</taxon>
        <taxon>Kitasatosporales</taxon>
        <taxon>Streptomycetaceae</taxon>
        <taxon>Streptomyces</taxon>
    </lineage>
</organism>
<dbReference type="AlphaFoldDB" id="A0A7H0ICK7"/>
<keyword evidence="3" id="KW-1185">Reference proteome</keyword>
<gene>
    <name evidence="2" type="ORF">IAG44_14455</name>
</gene>
<keyword evidence="1" id="KW-0472">Membrane</keyword>
<protein>
    <submittedName>
        <fullName evidence="2">Uncharacterized protein</fullName>
    </submittedName>
</protein>
<dbReference type="RefSeq" id="WP_187747534.1">
    <property type="nucleotide sequence ID" value="NZ_CP060828.1"/>
</dbReference>
<dbReference type="KEGG" id="sroi:IAG44_14455"/>
<evidence type="ECO:0000313" key="3">
    <source>
        <dbReference type="Proteomes" id="UP000516052"/>
    </source>
</evidence>
<accession>A0A7H0ICK7</accession>